<keyword evidence="4" id="KW-1185">Reference proteome</keyword>
<feature type="transmembrane region" description="Helical" evidence="2">
    <location>
        <begin position="24"/>
        <end position="51"/>
    </location>
</feature>
<dbReference type="InParanoid" id="A0A369J062"/>
<evidence type="ECO:0000313" key="3">
    <source>
        <dbReference type="EMBL" id="RDB14520.1"/>
    </source>
</evidence>
<sequence length="223" mass="24297">MGIFLFYAYDFPFPTFTAYALRTAYVGIIFFLDSIVFALLTASLAIGSGPYSSVYCGRQPPNETFTPPTGFQAAPMAVALIALVIIAFYTLHRVRLPYQEANRPRSIMTFSALCPVSLTNNRQIVNSLMFIIRLPSSGEGNLQSDFSGLPNPGIAAYIAMVISCLATFVGTAPHQAEEGHAAGPSMSTNSYYKPSFKNPGLSGTAEKQRPLQTTYDHWTEIPV</sequence>
<reference evidence="3" key="1">
    <citation type="submission" date="2018-04" db="EMBL/GenBank/DDBJ databases">
        <title>Whole genome sequencing of Hypsizygus marmoreus.</title>
        <authorList>
            <person name="Choi I.-G."/>
            <person name="Min B."/>
            <person name="Kim J.-G."/>
            <person name="Kim S."/>
            <person name="Oh Y.-L."/>
            <person name="Kong W.-S."/>
            <person name="Park H."/>
            <person name="Jeong J."/>
            <person name="Song E.-S."/>
        </authorList>
    </citation>
    <scope>NUCLEOTIDE SEQUENCE [LARGE SCALE GENOMIC DNA]</scope>
    <source>
        <strain evidence="3">51987-8</strain>
    </source>
</reference>
<feature type="transmembrane region" description="Helical" evidence="2">
    <location>
        <begin position="71"/>
        <end position="91"/>
    </location>
</feature>
<comment type="caution">
    <text evidence="3">The sequence shown here is derived from an EMBL/GenBank/DDBJ whole genome shotgun (WGS) entry which is preliminary data.</text>
</comment>
<feature type="region of interest" description="Disordered" evidence="1">
    <location>
        <begin position="197"/>
        <end position="223"/>
    </location>
</feature>
<accession>A0A369J062</accession>
<name>A0A369J062_HYPMA</name>
<gene>
    <name evidence="3" type="ORF">Hypma_016621</name>
</gene>
<keyword evidence="2" id="KW-0472">Membrane</keyword>
<organism evidence="3 4">
    <name type="scientific">Hypsizygus marmoreus</name>
    <name type="common">White beech mushroom</name>
    <name type="synonym">Agaricus marmoreus</name>
    <dbReference type="NCBI Taxonomy" id="39966"/>
    <lineage>
        <taxon>Eukaryota</taxon>
        <taxon>Fungi</taxon>
        <taxon>Dikarya</taxon>
        <taxon>Basidiomycota</taxon>
        <taxon>Agaricomycotina</taxon>
        <taxon>Agaricomycetes</taxon>
        <taxon>Agaricomycetidae</taxon>
        <taxon>Agaricales</taxon>
        <taxon>Tricholomatineae</taxon>
        <taxon>Lyophyllaceae</taxon>
        <taxon>Hypsizygus</taxon>
    </lineage>
</organism>
<evidence type="ECO:0000313" key="4">
    <source>
        <dbReference type="Proteomes" id="UP000076154"/>
    </source>
</evidence>
<dbReference type="AlphaFoldDB" id="A0A369J062"/>
<evidence type="ECO:0000256" key="2">
    <source>
        <dbReference type="SAM" id="Phobius"/>
    </source>
</evidence>
<keyword evidence="2" id="KW-0812">Transmembrane</keyword>
<protein>
    <submittedName>
        <fullName evidence="3">Uncharacterized protein</fullName>
    </submittedName>
</protein>
<dbReference type="Proteomes" id="UP000076154">
    <property type="component" value="Unassembled WGS sequence"/>
</dbReference>
<dbReference type="OrthoDB" id="2975119at2759"/>
<evidence type="ECO:0000256" key="1">
    <source>
        <dbReference type="SAM" id="MobiDB-lite"/>
    </source>
</evidence>
<proteinExistence type="predicted"/>
<dbReference type="EMBL" id="LUEZ02000100">
    <property type="protein sequence ID" value="RDB14520.1"/>
    <property type="molecule type" value="Genomic_DNA"/>
</dbReference>
<keyword evidence="2" id="KW-1133">Transmembrane helix</keyword>